<protein>
    <submittedName>
        <fullName evidence="2">Uncharacterized protein</fullName>
    </submittedName>
</protein>
<comment type="caution">
    <text evidence="2">The sequence shown here is derived from an EMBL/GenBank/DDBJ whole genome shotgun (WGS) entry which is preliminary data.</text>
</comment>
<organism evidence="2 3">
    <name type="scientific">Elysia marginata</name>
    <dbReference type="NCBI Taxonomy" id="1093978"/>
    <lineage>
        <taxon>Eukaryota</taxon>
        <taxon>Metazoa</taxon>
        <taxon>Spiralia</taxon>
        <taxon>Lophotrochozoa</taxon>
        <taxon>Mollusca</taxon>
        <taxon>Gastropoda</taxon>
        <taxon>Heterobranchia</taxon>
        <taxon>Euthyneura</taxon>
        <taxon>Panpulmonata</taxon>
        <taxon>Sacoglossa</taxon>
        <taxon>Placobranchoidea</taxon>
        <taxon>Plakobranchidae</taxon>
        <taxon>Elysia</taxon>
    </lineage>
</organism>
<sequence length="85" mass="9414">MAACLFTASEVLELLLTQGSEDEDDGERCNDGREEEREEDKADLFEDAPVPADHRAWNPRRVELALELNSTVMTFPVAMNGTGTS</sequence>
<reference evidence="2 3" key="1">
    <citation type="journal article" date="2021" name="Elife">
        <title>Chloroplast acquisition without the gene transfer in kleptoplastic sea slugs, Plakobranchus ocellatus.</title>
        <authorList>
            <person name="Maeda T."/>
            <person name="Takahashi S."/>
            <person name="Yoshida T."/>
            <person name="Shimamura S."/>
            <person name="Takaki Y."/>
            <person name="Nagai Y."/>
            <person name="Toyoda A."/>
            <person name="Suzuki Y."/>
            <person name="Arimoto A."/>
            <person name="Ishii H."/>
            <person name="Satoh N."/>
            <person name="Nishiyama T."/>
            <person name="Hasebe M."/>
            <person name="Maruyama T."/>
            <person name="Minagawa J."/>
            <person name="Obokata J."/>
            <person name="Shigenobu S."/>
        </authorList>
    </citation>
    <scope>NUCLEOTIDE SEQUENCE [LARGE SCALE GENOMIC DNA]</scope>
</reference>
<accession>A0AAV4HJP7</accession>
<evidence type="ECO:0000256" key="1">
    <source>
        <dbReference type="SAM" id="MobiDB-lite"/>
    </source>
</evidence>
<feature type="compositionally biased region" description="Basic and acidic residues" evidence="1">
    <location>
        <begin position="27"/>
        <end position="44"/>
    </location>
</feature>
<name>A0AAV4HJP7_9GAST</name>
<evidence type="ECO:0000313" key="2">
    <source>
        <dbReference type="EMBL" id="GFR97869.1"/>
    </source>
</evidence>
<dbReference type="Proteomes" id="UP000762676">
    <property type="component" value="Unassembled WGS sequence"/>
</dbReference>
<dbReference type="EMBL" id="BMAT01002043">
    <property type="protein sequence ID" value="GFR97869.1"/>
    <property type="molecule type" value="Genomic_DNA"/>
</dbReference>
<feature type="region of interest" description="Disordered" evidence="1">
    <location>
        <begin position="16"/>
        <end position="52"/>
    </location>
</feature>
<dbReference type="AlphaFoldDB" id="A0AAV4HJP7"/>
<gene>
    <name evidence="2" type="ORF">ElyMa_001004700</name>
</gene>
<keyword evidence="3" id="KW-1185">Reference proteome</keyword>
<evidence type="ECO:0000313" key="3">
    <source>
        <dbReference type="Proteomes" id="UP000762676"/>
    </source>
</evidence>
<proteinExistence type="predicted"/>